<dbReference type="AlphaFoldDB" id="A0AAP4X8N7"/>
<name>A0AAP4X8N7_9MOLU</name>
<reference evidence="1 2" key="1">
    <citation type="journal article" date="2023" name="Int. J. Syst. Evol. Microbiol.">
        <title>The observation of taxonomic boundaries for the 16SrII and 16SrXXV phytoplasmas using genome-based delimitation.</title>
        <authorList>
            <person name="Rodrigues Jardim B."/>
            <person name="Tran-Nguyen L.T.T."/>
            <person name="Gambley C."/>
            <person name="Al-Sadi A.M."/>
            <person name="Al-Subhi A.M."/>
            <person name="Foissac X."/>
            <person name="Salar P."/>
            <person name="Cai H."/>
            <person name="Yang J.Y."/>
            <person name="Davis R."/>
            <person name="Jones L."/>
            <person name="Rodoni B."/>
            <person name="Constable F.E."/>
        </authorList>
    </citation>
    <scope>NUCLEOTIDE SEQUENCE [LARGE SCALE GENOMIC DNA]</scope>
    <source>
        <strain evidence="1">BAWM-OMN-P26</strain>
    </source>
</reference>
<comment type="caution">
    <text evidence="1">The sequence shown here is derived from an EMBL/GenBank/DDBJ whole genome shotgun (WGS) entry which is preliminary data.</text>
</comment>
<evidence type="ECO:0000313" key="2">
    <source>
        <dbReference type="Proteomes" id="UP001170651"/>
    </source>
</evidence>
<keyword evidence="2" id="KW-1185">Reference proteome</keyword>
<gene>
    <name evidence="1" type="ORF">OC696_02460</name>
</gene>
<protein>
    <submittedName>
        <fullName evidence="1">Uncharacterized protein</fullName>
    </submittedName>
</protein>
<evidence type="ECO:0000313" key="1">
    <source>
        <dbReference type="EMBL" id="MDO8054713.1"/>
    </source>
</evidence>
<dbReference type="Proteomes" id="UP001170651">
    <property type="component" value="Unassembled WGS sequence"/>
</dbReference>
<organism evidence="1 2">
    <name type="scientific">Candidatus Phytoplasma australasiaticum subsp. australasiaticum</name>
    <dbReference type="NCBI Taxonomy" id="2832407"/>
    <lineage>
        <taxon>Bacteria</taxon>
        <taxon>Bacillati</taxon>
        <taxon>Mycoplasmatota</taxon>
        <taxon>Mollicutes</taxon>
        <taxon>Acholeplasmatales</taxon>
        <taxon>Acholeplasmataceae</taxon>
        <taxon>Candidatus Phytoplasma</taxon>
        <taxon>16SrII (Peanut WB group)</taxon>
        <taxon>Candidatus Phytoplasma australasiaticum</taxon>
    </lineage>
</organism>
<sequence length="52" mass="6542">MQKLKQKIELLQKMMEKIKKIDKKMVFYLVNHELFRFFRQLLIEKLCLKTKK</sequence>
<proteinExistence type="predicted"/>
<accession>A0AAP4X8N7</accession>
<dbReference type="EMBL" id="JAOSIW010000026">
    <property type="protein sequence ID" value="MDO8054713.1"/>
    <property type="molecule type" value="Genomic_DNA"/>
</dbReference>
<dbReference type="RefSeq" id="WP_304516106.1">
    <property type="nucleotide sequence ID" value="NZ_JAOSIW010000026.1"/>
</dbReference>